<protein>
    <recommendedName>
        <fullName evidence="1">UPF0225 protein KKR91_04190</fullName>
    </recommendedName>
</protein>
<dbReference type="RefSeq" id="WP_210230123.1">
    <property type="nucleotide sequence ID" value="NZ_CP076022.1"/>
</dbReference>
<dbReference type="KEGG" id="ajg:KKR91_04190"/>
<dbReference type="Gene3D" id="3.10.450.50">
    <property type="match status" value="1"/>
</dbReference>
<dbReference type="InterPro" id="IPR023006">
    <property type="entry name" value="YchJ-like"/>
</dbReference>
<accession>A0A975M6J4</accession>
<keyword evidence="4" id="KW-1185">Reference proteome</keyword>
<dbReference type="HAMAP" id="MF_00612">
    <property type="entry name" value="UPF0225"/>
    <property type="match status" value="1"/>
</dbReference>
<dbReference type="AlphaFoldDB" id="A0A975M6J4"/>
<dbReference type="InterPro" id="IPR032710">
    <property type="entry name" value="NTF2-like_dom_sf"/>
</dbReference>
<reference evidence="3 4" key="1">
    <citation type="submission" date="2021-05" db="EMBL/GenBank/DDBJ databases">
        <title>Novel species in genus Arthrobacter.</title>
        <authorList>
            <person name="Zhang G."/>
        </authorList>
    </citation>
    <scope>NUCLEOTIDE SEQUENCE [LARGE SCALE GENOMIC DNA]</scope>
    <source>
        <strain evidence="4">zg-ZUI227</strain>
    </source>
</reference>
<dbReference type="SUPFAM" id="SSF54427">
    <property type="entry name" value="NTF2-like"/>
    <property type="match status" value="1"/>
</dbReference>
<evidence type="ECO:0000259" key="2">
    <source>
        <dbReference type="Pfam" id="PF17775"/>
    </source>
</evidence>
<feature type="domain" description="YchJ-like middle NTF2-like" evidence="2">
    <location>
        <begin position="41"/>
        <end position="135"/>
    </location>
</feature>
<proteinExistence type="inferred from homology"/>
<dbReference type="Pfam" id="PF17775">
    <property type="entry name" value="YchJ_M-like"/>
    <property type="match status" value="1"/>
</dbReference>
<evidence type="ECO:0000256" key="1">
    <source>
        <dbReference type="HAMAP-Rule" id="MF_00612"/>
    </source>
</evidence>
<dbReference type="InterPro" id="IPR048469">
    <property type="entry name" value="YchJ-like_M"/>
</dbReference>
<gene>
    <name evidence="3" type="ORF">KKR91_04190</name>
</gene>
<evidence type="ECO:0000313" key="3">
    <source>
        <dbReference type="EMBL" id="QWC10827.1"/>
    </source>
</evidence>
<evidence type="ECO:0000313" key="4">
    <source>
        <dbReference type="Proteomes" id="UP000676885"/>
    </source>
</evidence>
<comment type="similarity">
    <text evidence="1">Belongs to the UPF0225 family.</text>
</comment>
<dbReference type="EMBL" id="CP076022">
    <property type="protein sequence ID" value="QWC10827.1"/>
    <property type="molecule type" value="Genomic_DNA"/>
</dbReference>
<dbReference type="Proteomes" id="UP000676885">
    <property type="component" value="Chromosome"/>
</dbReference>
<organism evidence="3 4">
    <name type="scientific">Arthrobacter jiangjiafuii</name>
    <dbReference type="NCBI Taxonomy" id="2817475"/>
    <lineage>
        <taxon>Bacteria</taxon>
        <taxon>Bacillati</taxon>
        <taxon>Actinomycetota</taxon>
        <taxon>Actinomycetes</taxon>
        <taxon>Micrococcales</taxon>
        <taxon>Micrococcaceae</taxon>
        <taxon>Arthrobacter</taxon>
    </lineage>
</organism>
<name>A0A975M6J4_9MICC</name>
<sequence>MTSASRSFTTPDPDDRCPCLSGETYGGCCGKYHSGRQQAPTAVALMRSRYSAFAVGNRQYLLDTWHPSTRPAVLDLDADLQWRRLDIVDTVAGGPLDTTGVVRFRAHYRAGVERGIQEETSSFTRINGNWLYVDGE</sequence>